<gene>
    <name evidence="2" type="ORF">Tther_01037</name>
</gene>
<name>A0A554X3F9_9BURK</name>
<dbReference type="Proteomes" id="UP000318542">
    <property type="component" value="Unassembled WGS sequence"/>
</dbReference>
<organism evidence="2 3">
    <name type="scientific">Tepidimonas thermarum</name>
    <dbReference type="NCBI Taxonomy" id="335431"/>
    <lineage>
        <taxon>Bacteria</taxon>
        <taxon>Pseudomonadati</taxon>
        <taxon>Pseudomonadota</taxon>
        <taxon>Betaproteobacteria</taxon>
        <taxon>Burkholderiales</taxon>
        <taxon>Tepidimonas</taxon>
    </lineage>
</organism>
<keyword evidence="3" id="KW-1185">Reference proteome</keyword>
<evidence type="ECO:0008006" key="4">
    <source>
        <dbReference type="Google" id="ProtNLM"/>
    </source>
</evidence>
<sequence length="209" mass="23277">MQNVEPTPHAPSAFNGSRPSLVAGVVMRREPVDGPMARWQPWRWVLADVEVLRAPDGTQRADWPAEPGAALPLEAAGASVDPRARHWGFGGFVVTLHPEDAEGLYLNITSPQPCFWVMWREAEDGDALPAPQIVTLSYHDAGRWLDVQERVDQVPAPADVVQWVADFVAQHYRPQPKRRARPASFQPLTDRFGNPVRISTGEARRPREG</sequence>
<reference evidence="2 3" key="1">
    <citation type="submission" date="2019-07" db="EMBL/GenBank/DDBJ databases">
        <title>Tepidimonas thermarum AA-1 draft genome.</title>
        <authorList>
            <person name="Da Costa M.S."/>
            <person name="Froufe H.J.C."/>
            <person name="Egas C."/>
            <person name="Albuquerque L."/>
        </authorList>
    </citation>
    <scope>NUCLEOTIDE SEQUENCE [LARGE SCALE GENOMIC DNA]</scope>
    <source>
        <strain evidence="2 3">AA-1</strain>
    </source>
</reference>
<evidence type="ECO:0000313" key="3">
    <source>
        <dbReference type="Proteomes" id="UP000318542"/>
    </source>
</evidence>
<dbReference type="InterPro" id="IPR021736">
    <property type="entry name" value="DUF3305"/>
</dbReference>
<protein>
    <recommendedName>
        <fullName evidence="4">DUF3305 domain-containing protein</fullName>
    </recommendedName>
</protein>
<accession>A0A554X3F9</accession>
<feature type="region of interest" description="Disordered" evidence="1">
    <location>
        <begin position="176"/>
        <end position="209"/>
    </location>
</feature>
<proteinExistence type="predicted"/>
<evidence type="ECO:0000256" key="1">
    <source>
        <dbReference type="SAM" id="MobiDB-lite"/>
    </source>
</evidence>
<evidence type="ECO:0000313" key="2">
    <source>
        <dbReference type="EMBL" id="TSE30333.1"/>
    </source>
</evidence>
<dbReference type="EMBL" id="VJOL01000014">
    <property type="protein sequence ID" value="TSE30333.1"/>
    <property type="molecule type" value="Genomic_DNA"/>
</dbReference>
<comment type="caution">
    <text evidence="2">The sequence shown here is derived from an EMBL/GenBank/DDBJ whole genome shotgun (WGS) entry which is preliminary data.</text>
</comment>
<dbReference type="Pfam" id="PF11749">
    <property type="entry name" value="DUF3305"/>
    <property type="match status" value="1"/>
</dbReference>
<dbReference type="AlphaFoldDB" id="A0A554X3F9"/>